<reference evidence="1" key="1">
    <citation type="submission" date="2020-11" db="EMBL/GenBank/DDBJ databases">
        <title>Whole-genome analyses of Nonomuraea sp. K274.</title>
        <authorList>
            <person name="Veyisoglu A."/>
        </authorList>
    </citation>
    <scope>NUCLEOTIDE SEQUENCE</scope>
    <source>
        <strain evidence="1">K274</strain>
    </source>
</reference>
<sequence>MALNDFESALNETNEIDLTTTGRVTGRETSRPVWFVRQDDKLYLLPVTGSRSQWYKNLLVTPTIGLYAGDAAYSTRGNPITNPDKVSQVIDDFRAKYGADDVAEYYSDPDVAVEVPLG</sequence>
<dbReference type="InterPro" id="IPR012349">
    <property type="entry name" value="Split_barrel_FMN-bd"/>
</dbReference>
<evidence type="ECO:0000313" key="2">
    <source>
        <dbReference type="Proteomes" id="UP000605361"/>
    </source>
</evidence>
<dbReference type="InterPro" id="IPR016888">
    <property type="entry name" value="UCP028498"/>
</dbReference>
<dbReference type="Gene3D" id="2.30.110.10">
    <property type="entry name" value="Electron Transport, Fmn-binding Protein, Chain A"/>
    <property type="match status" value="1"/>
</dbReference>
<keyword evidence="2" id="KW-1185">Reference proteome</keyword>
<comment type="caution">
    <text evidence="1">The sequence shown here is derived from an EMBL/GenBank/DDBJ whole genome shotgun (WGS) entry which is preliminary data.</text>
</comment>
<dbReference type="Proteomes" id="UP000605361">
    <property type="component" value="Unassembled WGS sequence"/>
</dbReference>
<dbReference type="RefSeq" id="WP_195902749.1">
    <property type="nucleotide sequence ID" value="NZ_JADOGI010000331.1"/>
</dbReference>
<dbReference type="SUPFAM" id="SSF50475">
    <property type="entry name" value="FMN-binding split barrel"/>
    <property type="match status" value="1"/>
</dbReference>
<gene>
    <name evidence="1" type="ORF">ITP53_51165</name>
</gene>
<evidence type="ECO:0000313" key="1">
    <source>
        <dbReference type="EMBL" id="MBF8193903.1"/>
    </source>
</evidence>
<dbReference type="AlphaFoldDB" id="A0A931AL10"/>
<organism evidence="1 2">
    <name type="scientific">Nonomuraea cypriaca</name>
    <dbReference type="NCBI Taxonomy" id="1187855"/>
    <lineage>
        <taxon>Bacteria</taxon>
        <taxon>Bacillati</taxon>
        <taxon>Actinomycetota</taxon>
        <taxon>Actinomycetes</taxon>
        <taxon>Streptosporangiales</taxon>
        <taxon>Streptosporangiaceae</taxon>
        <taxon>Nonomuraea</taxon>
    </lineage>
</organism>
<name>A0A931AL10_9ACTN</name>
<accession>A0A931AL10</accession>
<dbReference type="Pfam" id="PF10012">
    <property type="entry name" value="DUF2255"/>
    <property type="match status" value="1"/>
</dbReference>
<proteinExistence type="predicted"/>
<protein>
    <submittedName>
        <fullName evidence="1">Nitroreductase family deazaflavin-dependent oxidoreductase</fullName>
    </submittedName>
</protein>
<dbReference type="EMBL" id="JADOGI010000331">
    <property type="protein sequence ID" value="MBF8193903.1"/>
    <property type="molecule type" value="Genomic_DNA"/>
</dbReference>